<dbReference type="OrthoDB" id="1874341at2759"/>
<accession>A0A7T8GRW0</accession>
<organism evidence="1 2">
    <name type="scientific">Caligus rogercresseyi</name>
    <name type="common">Sea louse</name>
    <dbReference type="NCBI Taxonomy" id="217165"/>
    <lineage>
        <taxon>Eukaryota</taxon>
        <taxon>Metazoa</taxon>
        <taxon>Ecdysozoa</taxon>
        <taxon>Arthropoda</taxon>
        <taxon>Crustacea</taxon>
        <taxon>Multicrustacea</taxon>
        <taxon>Hexanauplia</taxon>
        <taxon>Copepoda</taxon>
        <taxon>Siphonostomatoida</taxon>
        <taxon>Caligidae</taxon>
        <taxon>Caligus</taxon>
    </lineage>
</organism>
<gene>
    <name evidence="1" type="ORF">FKW44_021775</name>
</gene>
<reference evidence="2" key="1">
    <citation type="submission" date="2021-01" db="EMBL/GenBank/DDBJ databases">
        <title>Caligus Genome Assembly.</title>
        <authorList>
            <person name="Gallardo-Escarate C."/>
        </authorList>
    </citation>
    <scope>NUCLEOTIDE SEQUENCE [LARGE SCALE GENOMIC DNA]</scope>
</reference>
<dbReference type="EMBL" id="CP045905">
    <property type="protein sequence ID" value="QQP36620.1"/>
    <property type="molecule type" value="Genomic_DNA"/>
</dbReference>
<sequence>VDDVSRHLFLFQIRRFTGEFQDLDVDDSMKIIEELLKTFSSVQHLVSGYEGTELKPTDMYIVLVSHFLWDLWNKTSQDRFFMLATRILSASLDLSPSNFHLRFLLIKFYNLA</sequence>
<dbReference type="AlphaFoldDB" id="A0A7T8GRW0"/>
<name>A0A7T8GRW0_CALRO</name>
<dbReference type="Proteomes" id="UP000595437">
    <property type="component" value="Chromosome 16"/>
</dbReference>
<proteinExistence type="predicted"/>
<dbReference type="Pfam" id="PF09797">
    <property type="entry name" value="NatB_MDM20"/>
    <property type="match status" value="1"/>
</dbReference>
<evidence type="ECO:0000313" key="1">
    <source>
        <dbReference type="EMBL" id="QQP36620.1"/>
    </source>
</evidence>
<protein>
    <submittedName>
        <fullName evidence="1">Uncharacterized protein</fullName>
    </submittedName>
</protein>
<feature type="non-terminal residue" evidence="1">
    <location>
        <position position="1"/>
    </location>
</feature>
<dbReference type="InterPro" id="IPR019183">
    <property type="entry name" value="NAA25_NatB_aux_su"/>
</dbReference>
<keyword evidence="2" id="KW-1185">Reference proteome</keyword>
<evidence type="ECO:0000313" key="2">
    <source>
        <dbReference type="Proteomes" id="UP000595437"/>
    </source>
</evidence>
<feature type="non-terminal residue" evidence="1">
    <location>
        <position position="112"/>
    </location>
</feature>